<evidence type="ECO:0000256" key="1">
    <source>
        <dbReference type="ARBA" id="ARBA00005959"/>
    </source>
</evidence>
<dbReference type="GO" id="GO:0070401">
    <property type="term" value="F:NADP+ binding"/>
    <property type="evidence" value="ECO:0007669"/>
    <property type="project" value="UniProtKB-UniRule"/>
</dbReference>
<feature type="site" description="Important for catalytic activity" evidence="5">
    <location>
        <position position="119"/>
    </location>
</feature>
<dbReference type="GO" id="GO:0050577">
    <property type="term" value="F:GDP-L-fucose synthase activity"/>
    <property type="evidence" value="ECO:0007669"/>
    <property type="project" value="UniProtKB-UniRule"/>
</dbReference>
<feature type="domain" description="NAD-dependent epimerase/dehydratase" evidence="6">
    <location>
        <begin position="16"/>
        <end position="249"/>
    </location>
</feature>
<protein>
    <recommendedName>
        <fullName evidence="5">GDP-L-fucose synthase</fullName>
        <ecNumber evidence="5">1.1.1.271</ecNumber>
    </recommendedName>
    <alternativeName>
        <fullName evidence="5">GDP-4-keto-6-deoxy-D-mannose-3,5-epimerase-4-reductase</fullName>
    </alternativeName>
</protein>
<evidence type="ECO:0000259" key="6">
    <source>
        <dbReference type="Pfam" id="PF01370"/>
    </source>
</evidence>
<dbReference type="Proteomes" id="UP000228496">
    <property type="component" value="Unassembled WGS sequence"/>
</dbReference>
<evidence type="ECO:0000256" key="2">
    <source>
        <dbReference type="ARBA" id="ARBA00022857"/>
    </source>
</evidence>
<feature type="binding site" evidence="5">
    <location>
        <begin position="20"/>
        <end position="26"/>
    </location>
    <ligand>
        <name>NADP(+)</name>
        <dbReference type="ChEBI" id="CHEBI:58349"/>
    </ligand>
</feature>
<dbReference type="EC" id="1.1.1.271" evidence="5"/>
<dbReference type="SUPFAM" id="SSF51735">
    <property type="entry name" value="NAD(P)-binding Rossmann-fold domains"/>
    <property type="match status" value="1"/>
</dbReference>
<feature type="binding site" evidence="5">
    <location>
        <position position="219"/>
    </location>
    <ligand>
        <name>substrate</name>
    </ligand>
</feature>
<accession>A0A2J0Q7H9</accession>
<dbReference type="GO" id="GO:0016853">
    <property type="term" value="F:isomerase activity"/>
    <property type="evidence" value="ECO:0007669"/>
    <property type="project" value="UniProtKB-KW"/>
</dbReference>
<dbReference type="Gene3D" id="3.40.50.720">
    <property type="entry name" value="NAD(P)-binding Rossmann-like Domain"/>
    <property type="match status" value="1"/>
</dbReference>
<name>A0A2J0Q7H9_9BACT</name>
<keyword evidence="4 5" id="KW-0413">Isomerase</keyword>
<feature type="binding site" evidence="5">
    <location>
        <position position="197"/>
    </location>
    <ligand>
        <name>substrate</name>
    </ligand>
</feature>
<dbReference type="HAMAP" id="MF_00956">
    <property type="entry name" value="GDP_fucose_synth"/>
    <property type="match status" value="1"/>
</dbReference>
<keyword evidence="2 5" id="KW-0521">NADP</keyword>
<feature type="binding site" evidence="5">
    <location>
        <position position="212"/>
    </location>
    <ligand>
        <name>substrate</name>
    </ligand>
</feature>
<dbReference type="PANTHER" id="PTHR43238">
    <property type="entry name" value="GDP-L-FUCOSE SYNTHASE"/>
    <property type="match status" value="1"/>
</dbReference>
<comment type="catalytic activity">
    <reaction evidence="5">
        <text>GDP-beta-L-fucose + NADP(+) = GDP-4-dehydro-alpha-D-rhamnose + NADPH + H(+)</text>
        <dbReference type="Rhea" id="RHEA:18885"/>
        <dbReference type="ChEBI" id="CHEBI:15378"/>
        <dbReference type="ChEBI" id="CHEBI:57273"/>
        <dbReference type="ChEBI" id="CHEBI:57783"/>
        <dbReference type="ChEBI" id="CHEBI:57964"/>
        <dbReference type="ChEBI" id="CHEBI:58349"/>
        <dbReference type="EC" id="1.1.1.271"/>
    </reaction>
</comment>
<sequence length="320" mass="35994">MAKKSKISTKLSLNKIFIAGGTGFLGQHLAERLRKDKIPYVATSISRGIDFRDLNNLKKIFKKEKPNIIVNVAAFVGGIQFGYEKPAEIFLNNTLINANLIECAKEFGVSLFVNILPNCTYPGALDKPFKENQWWDGPIHESVLSYGMSRKASWVNAWAYHKQYGMNFANLIFTNMYGPGDHFDEVRSHALGALIKKIVAAKNKNEKEVVVWGSGDPIREWLYVDDGVEAIMRAIKFRTSLGIEPINIGPGKGVSIKKLAQLIKKESGYKGKLVFDTSKPDGAPYKVFNVSKCKKSFGWVPKTKLEDGLKRTIKYYEEIY</sequence>
<gene>
    <name evidence="5" type="primary">fcl</name>
    <name evidence="7" type="ORF">COV29_02035</name>
</gene>
<feature type="binding site" evidence="5">
    <location>
        <position position="189"/>
    </location>
    <ligand>
        <name>NADP(+)</name>
        <dbReference type="ChEBI" id="CHEBI:58349"/>
    </ligand>
</feature>
<dbReference type="InterPro" id="IPR028614">
    <property type="entry name" value="GDP_fucose/colitose_synth"/>
</dbReference>
<dbReference type="Gene3D" id="3.90.25.10">
    <property type="entry name" value="UDP-galactose 4-epimerase, domain 1"/>
    <property type="match status" value="1"/>
</dbReference>
<dbReference type="AlphaFoldDB" id="A0A2J0Q7H9"/>
<evidence type="ECO:0000313" key="7">
    <source>
        <dbReference type="EMBL" id="PJE51032.1"/>
    </source>
</evidence>
<dbReference type="PANTHER" id="PTHR43238:SF1">
    <property type="entry name" value="GDP-L-FUCOSE SYNTHASE"/>
    <property type="match status" value="1"/>
</dbReference>
<dbReference type="UniPathway" id="UPA00128">
    <property type="reaction ID" value="UER00191"/>
</dbReference>
<reference evidence="7 8" key="1">
    <citation type="submission" date="2017-09" db="EMBL/GenBank/DDBJ databases">
        <title>Depth-based differentiation of microbial function through sediment-hosted aquifers and enrichment of novel symbionts in the deep terrestrial subsurface.</title>
        <authorList>
            <person name="Probst A.J."/>
            <person name="Ladd B."/>
            <person name="Jarett J.K."/>
            <person name="Geller-Mcgrath D.E."/>
            <person name="Sieber C.M."/>
            <person name="Emerson J.B."/>
            <person name="Anantharaman K."/>
            <person name="Thomas B.C."/>
            <person name="Malmstrom R."/>
            <person name="Stieglmeier M."/>
            <person name="Klingl A."/>
            <person name="Woyke T."/>
            <person name="Ryan C.M."/>
            <person name="Banfield J.F."/>
        </authorList>
    </citation>
    <scope>NUCLEOTIDE SEQUENCE [LARGE SCALE GENOMIC DNA]</scope>
    <source>
        <strain evidence="7">CG10_big_fil_rev_8_21_14_0_10_36_16</strain>
    </source>
</reference>
<comment type="pathway">
    <text evidence="5">Nucleotide-sugar biosynthesis; GDP-L-fucose biosynthesis via de novo pathway; GDP-L-fucose from GDP-alpha-D-mannose: step 2/2.</text>
</comment>
<evidence type="ECO:0000256" key="4">
    <source>
        <dbReference type="ARBA" id="ARBA00023235"/>
    </source>
</evidence>
<evidence type="ECO:0000256" key="5">
    <source>
        <dbReference type="HAMAP-Rule" id="MF_00956"/>
    </source>
</evidence>
<comment type="caution">
    <text evidence="7">The sequence shown here is derived from an EMBL/GenBank/DDBJ whole genome shotgun (WGS) entry which is preliminary data.</text>
</comment>
<dbReference type="InterPro" id="IPR036291">
    <property type="entry name" value="NAD(P)-bd_dom_sf"/>
</dbReference>
<dbReference type="InterPro" id="IPR001509">
    <property type="entry name" value="Epimerase_deHydtase"/>
</dbReference>
<evidence type="ECO:0000256" key="3">
    <source>
        <dbReference type="ARBA" id="ARBA00023002"/>
    </source>
</evidence>
<feature type="binding site" evidence="5">
    <location>
        <position position="281"/>
    </location>
    <ligand>
        <name>substrate</name>
    </ligand>
</feature>
<keyword evidence="3 5" id="KW-0560">Oxidoreductase</keyword>
<comment type="caution">
    <text evidence="5">Lacks conserved residue(s) required for the propagation of feature annotation.</text>
</comment>
<comment type="similarity">
    <text evidence="1 5">Belongs to the NAD(P)-dependent epimerase/dehydratase family. Fucose synthase subfamily.</text>
</comment>
<dbReference type="Pfam" id="PF01370">
    <property type="entry name" value="Epimerase"/>
    <property type="match status" value="1"/>
</dbReference>
<organism evidence="7 8">
    <name type="scientific">Candidatus Yanofskybacteria bacterium CG10_big_fil_rev_8_21_14_0_10_36_16</name>
    <dbReference type="NCBI Taxonomy" id="1975096"/>
    <lineage>
        <taxon>Bacteria</taxon>
        <taxon>Candidatus Yanofskyibacteriota</taxon>
    </lineage>
</organism>
<evidence type="ECO:0000313" key="8">
    <source>
        <dbReference type="Proteomes" id="UP000228496"/>
    </source>
</evidence>
<proteinExistence type="inferred from homology"/>
<feature type="active site" description="Proton donor/acceptor" evidence="5">
    <location>
        <position position="146"/>
    </location>
</feature>
<comment type="function">
    <text evidence="5">Catalyzes the two-step NADP-dependent conversion of GDP-4-dehydro-6-deoxy-D-mannose to GDP-fucose, involving an epimerase and a reductase reaction.</text>
</comment>
<keyword evidence="5" id="KW-0511">Multifunctional enzyme</keyword>
<dbReference type="EMBL" id="PCXQ01000004">
    <property type="protein sequence ID" value="PJE51032.1"/>
    <property type="molecule type" value="Genomic_DNA"/>
</dbReference>
<dbReference type="GO" id="GO:0042351">
    <property type="term" value="P:'de novo' GDP-L-fucose biosynthetic process"/>
    <property type="evidence" value="ECO:0007669"/>
    <property type="project" value="UniProtKB-UniRule"/>
</dbReference>